<reference evidence="3" key="1">
    <citation type="submission" date="2017-01" db="EMBL/GenBank/DDBJ databases">
        <authorList>
            <person name="Varghese N."/>
            <person name="Submissions S."/>
        </authorList>
    </citation>
    <scope>NUCLEOTIDE SEQUENCE [LARGE SCALE GENOMIC DNA]</scope>
    <source>
        <strain evidence="3">DSM 29591</strain>
    </source>
</reference>
<accession>A0A1R3XIC4</accession>
<evidence type="ECO:0000256" key="1">
    <source>
        <dbReference type="SAM" id="Phobius"/>
    </source>
</evidence>
<protein>
    <submittedName>
        <fullName evidence="2">Uncharacterized protein</fullName>
    </submittedName>
</protein>
<dbReference type="OrthoDB" id="7652294at2"/>
<dbReference type="AlphaFoldDB" id="A0A1R3XIC4"/>
<dbReference type="EMBL" id="FTPR01000003">
    <property type="protein sequence ID" value="SIT90598.1"/>
    <property type="molecule type" value="Genomic_DNA"/>
</dbReference>
<feature type="transmembrane region" description="Helical" evidence="1">
    <location>
        <begin position="57"/>
        <end position="83"/>
    </location>
</feature>
<sequence length="93" mass="10647">MIISRYLARKRVAAGMRPSFRQAWLPVLADTAAIGLVLSLIFLPVVSATLVMELSLVWRMVVLFVVIYMPLQIVVIFSTVWAVRSRYEEKDYT</sequence>
<keyword evidence="1" id="KW-1133">Transmembrane helix</keyword>
<dbReference type="STRING" id="287098.SAMN05421665_3161"/>
<name>A0A1R3XIC4_9RHOB</name>
<organism evidence="2 3">
    <name type="scientific">Yoonia rosea</name>
    <dbReference type="NCBI Taxonomy" id="287098"/>
    <lineage>
        <taxon>Bacteria</taxon>
        <taxon>Pseudomonadati</taxon>
        <taxon>Pseudomonadota</taxon>
        <taxon>Alphaproteobacteria</taxon>
        <taxon>Rhodobacterales</taxon>
        <taxon>Paracoccaceae</taxon>
        <taxon>Yoonia</taxon>
    </lineage>
</organism>
<feature type="transmembrane region" description="Helical" evidence="1">
    <location>
        <begin position="23"/>
        <end position="45"/>
    </location>
</feature>
<evidence type="ECO:0000313" key="3">
    <source>
        <dbReference type="Proteomes" id="UP000186997"/>
    </source>
</evidence>
<dbReference type="Proteomes" id="UP000186997">
    <property type="component" value="Unassembled WGS sequence"/>
</dbReference>
<gene>
    <name evidence="2" type="ORF">SAMN05421665_3161</name>
</gene>
<keyword evidence="1" id="KW-0472">Membrane</keyword>
<dbReference type="RefSeq" id="WP_076660837.1">
    <property type="nucleotide sequence ID" value="NZ_FTPR01000003.1"/>
</dbReference>
<evidence type="ECO:0000313" key="2">
    <source>
        <dbReference type="EMBL" id="SIT90598.1"/>
    </source>
</evidence>
<keyword evidence="1" id="KW-0812">Transmembrane</keyword>
<keyword evidence="3" id="KW-1185">Reference proteome</keyword>
<proteinExistence type="predicted"/>